<evidence type="ECO:0000313" key="1">
    <source>
        <dbReference type="EMBL" id="EYC03538.1"/>
    </source>
</evidence>
<comment type="caution">
    <text evidence="1">The sequence shown here is derived from an EMBL/GenBank/DDBJ whole genome shotgun (WGS) entry which is preliminary data.</text>
</comment>
<gene>
    <name evidence="1" type="primary">Acey_s0093.g2645</name>
    <name evidence="1" type="ORF">Y032_0093g2645</name>
</gene>
<sequence length="82" mass="9343">MWWWTVSSMRSDRRFKPSTGCVGRTDCDCAGCPFNRHRRSTGVCEDRRAKDMAGRWTVLLSSVGSSKFSAQKTSKTLFMSVR</sequence>
<reference evidence="2" key="1">
    <citation type="journal article" date="2015" name="Nat. Genet.">
        <title>The genome and transcriptome of the zoonotic hookworm Ancylostoma ceylanicum identify infection-specific gene families.</title>
        <authorList>
            <person name="Schwarz E.M."/>
            <person name="Hu Y."/>
            <person name="Antoshechkin I."/>
            <person name="Miller M.M."/>
            <person name="Sternberg P.W."/>
            <person name="Aroian R.V."/>
        </authorList>
    </citation>
    <scope>NUCLEOTIDE SEQUENCE</scope>
    <source>
        <strain evidence="2">HY135</strain>
    </source>
</reference>
<keyword evidence="2" id="KW-1185">Reference proteome</keyword>
<dbReference type="AlphaFoldDB" id="A0A016TM13"/>
<dbReference type="EMBL" id="JARK01001429">
    <property type="protein sequence ID" value="EYC03538.1"/>
    <property type="molecule type" value="Genomic_DNA"/>
</dbReference>
<name>A0A016TM13_9BILA</name>
<evidence type="ECO:0000313" key="2">
    <source>
        <dbReference type="Proteomes" id="UP000024635"/>
    </source>
</evidence>
<accession>A0A016TM13</accession>
<dbReference type="Proteomes" id="UP000024635">
    <property type="component" value="Unassembled WGS sequence"/>
</dbReference>
<proteinExistence type="predicted"/>
<protein>
    <submittedName>
        <fullName evidence="1">Uncharacterized protein</fullName>
    </submittedName>
</protein>
<organism evidence="1 2">
    <name type="scientific">Ancylostoma ceylanicum</name>
    <dbReference type="NCBI Taxonomy" id="53326"/>
    <lineage>
        <taxon>Eukaryota</taxon>
        <taxon>Metazoa</taxon>
        <taxon>Ecdysozoa</taxon>
        <taxon>Nematoda</taxon>
        <taxon>Chromadorea</taxon>
        <taxon>Rhabditida</taxon>
        <taxon>Rhabditina</taxon>
        <taxon>Rhabditomorpha</taxon>
        <taxon>Strongyloidea</taxon>
        <taxon>Ancylostomatidae</taxon>
        <taxon>Ancylostomatinae</taxon>
        <taxon>Ancylostoma</taxon>
    </lineage>
</organism>